<evidence type="ECO:0000313" key="1">
    <source>
        <dbReference type="EMBL" id="EMN16313.1"/>
    </source>
</evidence>
<sequence>MTLGKEADNVFIQRANEISKKNYAIVKEIDDSTPNDL</sequence>
<dbReference type="AlphaFoldDB" id="A0ABC9SET7"/>
<name>A0ABC9SET7_LEPBO</name>
<gene>
    <name evidence="1" type="ORF">LEP1GSC056_3449</name>
</gene>
<dbReference type="EMBL" id="AHMS02000034">
    <property type="protein sequence ID" value="EMN16313.1"/>
    <property type="molecule type" value="Genomic_DNA"/>
</dbReference>
<protein>
    <submittedName>
        <fullName evidence="1">Uncharacterized protein</fullName>
    </submittedName>
</protein>
<dbReference type="Proteomes" id="UP000012166">
    <property type="component" value="Unassembled WGS sequence"/>
</dbReference>
<evidence type="ECO:0000313" key="2">
    <source>
        <dbReference type="Proteomes" id="UP000012166"/>
    </source>
</evidence>
<reference evidence="1 2" key="1">
    <citation type="submission" date="2013-01" db="EMBL/GenBank/DDBJ databases">
        <authorList>
            <person name="Harkins D.M."/>
            <person name="Durkin A.S."/>
            <person name="Brinkac L.M."/>
            <person name="Haft D.H."/>
            <person name="Selengut J.D."/>
            <person name="Sanka R."/>
            <person name="DePew J."/>
            <person name="Purushe J."/>
            <person name="Hartskeerl R.A."/>
            <person name="Ahmed A."/>
            <person name="van der Linden H."/>
            <person name="Goris M.G.A."/>
            <person name="Vinetz J.M."/>
            <person name="Sutton G.G."/>
            <person name="Nierman W.C."/>
            <person name="Fouts D.E."/>
        </authorList>
    </citation>
    <scope>NUCLEOTIDE SEQUENCE [LARGE SCALE GENOMIC DNA]</scope>
    <source>
        <strain evidence="1 2">Brem 328</strain>
    </source>
</reference>
<accession>A0ABC9SET7</accession>
<proteinExistence type="predicted"/>
<organism evidence="1 2">
    <name type="scientific">Leptospira borgpetersenii str. Brem 328</name>
    <dbReference type="NCBI Taxonomy" id="1049780"/>
    <lineage>
        <taxon>Bacteria</taxon>
        <taxon>Pseudomonadati</taxon>
        <taxon>Spirochaetota</taxon>
        <taxon>Spirochaetia</taxon>
        <taxon>Leptospirales</taxon>
        <taxon>Leptospiraceae</taxon>
        <taxon>Leptospira</taxon>
    </lineage>
</organism>
<comment type="caution">
    <text evidence="1">The sequence shown here is derived from an EMBL/GenBank/DDBJ whole genome shotgun (WGS) entry which is preliminary data.</text>
</comment>